<evidence type="ECO:0000313" key="2">
    <source>
        <dbReference type="Proteomes" id="UP001161422"/>
    </source>
</evidence>
<protein>
    <recommendedName>
        <fullName evidence="3">YCII-related domain-containing protein</fullName>
    </recommendedName>
</protein>
<comment type="caution">
    <text evidence="1">The sequence shown here is derived from an EMBL/GenBank/DDBJ whole genome shotgun (WGS) entry which is preliminary data.</text>
</comment>
<reference evidence="1" key="2">
    <citation type="submission" date="2023-01" db="EMBL/GenBank/DDBJ databases">
        <title>Draft genome sequence of Paraferrimonas sedimenticola strain NBRC 101628.</title>
        <authorList>
            <person name="Sun Q."/>
            <person name="Mori K."/>
        </authorList>
    </citation>
    <scope>NUCLEOTIDE SEQUENCE</scope>
    <source>
        <strain evidence="1">NBRC 101628</strain>
    </source>
</reference>
<dbReference type="EMBL" id="BSNC01000006">
    <property type="protein sequence ID" value="GLP97589.1"/>
    <property type="molecule type" value="Genomic_DNA"/>
</dbReference>
<dbReference type="Proteomes" id="UP001161422">
    <property type="component" value="Unassembled WGS sequence"/>
</dbReference>
<dbReference type="RefSeq" id="WP_095504576.1">
    <property type="nucleotide sequence ID" value="NZ_BSNC01000006.1"/>
</dbReference>
<dbReference type="Gene3D" id="3.30.70.1060">
    <property type="entry name" value="Dimeric alpha+beta barrel"/>
    <property type="match status" value="1"/>
</dbReference>
<accession>A0AA37RZ28</accession>
<sequence length="104" mass="10528">MAKYLFVYHGGTSPNTQAEIDEVMDQWGAWFASMGGAVIDGGAPVGLSTTVNSDGSVVNNGGANPASGYSLIDAADDQDAVNKAKACPILAAGGSIELAPIHEM</sequence>
<dbReference type="SUPFAM" id="SSF54909">
    <property type="entry name" value="Dimeric alpha+beta barrel"/>
    <property type="match status" value="1"/>
</dbReference>
<organism evidence="1 2">
    <name type="scientific">Paraferrimonas sedimenticola</name>
    <dbReference type="NCBI Taxonomy" id="375674"/>
    <lineage>
        <taxon>Bacteria</taxon>
        <taxon>Pseudomonadati</taxon>
        <taxon>Pseudomonadota</taxon>
        <taxon>Gammaproteobacteria</taxon>
        <taxon>Alteromonadales</taxon>
        <taxon>Ferrimonadaceae</taxon>
        <taxon>Paraferrimonas</taxon>
    </lineage>
</organism>
<dbReference type="InterPro" id="IPR011008">
    <property type="entry name" value="Dimeric_a/b-barrel"/>
</dbReference>
<reference evidence="1" key="1">
    <citation type="journal article" date="2014" name="Int. J. Syst. Evol. Microbiol.">
        <title>Complete genome sequence of Corynebacterium casei LMG S-19264T (=DSM 44701T), isolated from a smear-ripened cheese.</title>
        <authorList>
            <consortium name="US DOE Joint Genome Institute (JGI-PGF)"/>
            <person name="Walter F."/>
            <person name="Albersmeier A."/>
            <person name="Kalinowski J."/>
            <person name="Ruckert C."/>
        </authorList>
    </citation>
    <scope>NUCLEOTIDE SEQUENCE</scope>
    <source>
        <strain evidence="1">NBRC 101628</strain>
    </source>
</reference>
<gene>
    <name evidence="1" type="ORF">GCM10007895_28960</name>
</gene>
<evidence type="ECO:0008006" key="3">
    <source>
        <dbReference type="Google" id="ProtNLM"/>
    </source>
</evidence>
<keyword evidence="2" id="KW-1185">Reference proteome</keyword>
<name>A0AA37RZ28_9GAMM</name>
<proteinExistence type="predicted"/>
<dbReference type="AlphaFoldDB" id="A0AA37RZ28"/>
<evidence type="ECO:0000313" key="1">
    <source>
        <dbReference type="EMBL" id="GLP97589.1"/>
    </source>
</evidence>